<dbReference type="InParanoid" id="K1VJM4"/>
<keyword evidence="2" id="KW-0472">Membrane</keyword>
<proteinExistence type="predicted"/>
<feature type="compositionally biased region" description="Polar residues" evidence="1">
    <location>
        <begin position="580"/>
        <end position="599"/>
    </location>
</feature>
<dbReference type="HOGENOM" id="CLU_511101_0_0_1"/>
<comment type="caution">
    <text evidence="3">The sequence shown here is derived from an EMBL/GenBank/DDBJ whole genome shotgun (WGS) entry which is preliminary data.</text>
</comment>
<keyword evidence="2" id="KW-1133">Transmembrane helix</keyword>
<dbReference type="AlphaFoldDB" id="K1VJM4"/>
<organism evidence="3 4">
    <name type="scientific">Trichosporon asahii var. asahii (strain CBS 8904)</name>
    <name type="common">Yeast</name>
    <dbReference type="NCBI Taxonomy" id="1220162"/>
    <lineage>
        <taxon>Eukaryota</taxon>
        <taxon>Fungi</taxon>
        <taxon>Dikarya</taxon>
        <taxon>Basidiomycota</taxon>
        <taxon>Agaricomycotina</taxon>
        <taxon>Tremellomycetes</taxon>
        <taxon>Trichosporonales</taxon>
        <taxon>Trichosporonaceae</taxon>
        <taxon>Trichosporon</taxon>
    </lineage>
</organism>
<name>K1VJM4_TRIAC</name>
<accession>K1VJM4</accession>
<feature type="transmembrane region" description="Helical" evidence="2">
    <location>
        <begin position="527"/>
        <end position="550"/>
    </location>
</feature>
<keyword evidence="2" id="KW-0812">Transmembrane</keyword>
<feature type="region of interest" description="Disordered" evidence="1">
    <location>
        <begin position="489"/>
        <end position="511"/>
    </location>
</feature>
<evidence type="ECO:0000313" key="4">
    <source>
        <dbReference type="Proteomes" id="UP000006757"/>
    </source>
</evidence>
<evidence type="ECO:0000256" key="1">
    <source>
        <dbReference type="SAM" id="MobiDB-lite"/>
    </source>
</evidence>
<keyword evidence="4" id="KW-1185">Reference proteome</keyword>
<sequence length="642" mass="68744">MEFELARPGTLVRVEDPPSLSNFNRSVYGLYPGFHFNRSQAQWVATRPDPQVSDWKIDFLPSAGNVSSQLQFQFNGTGIELFVSADVEYMDPEPGSLRVELKTPWTPVETAAVDVTYSPADATWTARSDPTKLAHNQWVGTVIFPTAVRTRVEKLTFLYDLPVRDDHLLNMTEILANASEVSPFLSVTRDNATWLSAGLTAGGGSASGLVELNNSTGKIIELPANISFLSVIGERSLPPGDGSECRFVFDPPLLAGWGLHGPSQDNYTHVGFSRPRDHLLNMTEILANASEVSPFLSVTRDNATWLSAGLTAGGGSASGLVELNNSTGKIIELPANISFLSVIGERSLPPGDGSECRFVFDPPLLAGWGLHGPSQDNYTHVDTGNPSDIPIYWQNGTRREHDGAQPQLHRGLAPGVYVSDIENVTLLDQQLDPTVQYKLAIVSGPRWPVDARGLYVVSPPGVVPEVRVSANPCEFSKLQVWQTVPDPAKWKATAPSSTSAVPAPSTSVSDGVADGAGIEGKGLSGGAIAGIVVGALLGVLLLVGLAVWAIRRRRVENAPDDLDSDIPDFTPVSPYIPAASSRSTGLAVNRKTSPSSAGQRQRAAHHDEDPGTLPDEEAGEVVLPPLCREEWNQAGGRVPRGD</sequence>
<dbReference type="EMBL" id="AMBO01000372">
    <property type="protein sequence ID" value="EKC99391.1"/>
    <property type="molecule type" value="Genomic_DNA"/>
</dbReference>
<feature type="region of interest" description="Disordered" evidence="1">
    <location>
        <begin position="580"/>
        <end position="642"/>
    </location>
</feature>
<protein>
    <submittedName>
        <fullName evidence="3">Uncharacterized protein</fullName>
    </submittedName>
</protein>
<evidence type="ECO:0000313" key="3">
    <source>
        <dbReference type="EMBL" id="EKC99391.1"/>
    </source>
</evidence>
<reference evidence="3 4" key="1">
    <citation type="journal article" date="2012" name="Eukaryot. Cell">
        <title>Genome sequence of the Trichosporon asahii environmental strain CBS 8904.</title>
        <authorList>
            <person name="Yang R.Y."/>
            <person name="Li H.T."/>
            <person name="Zhu H."/>
            <person name="Zhou G.P."/>
            <person name="Wang M."/>
            <person name="Wang L."/>
        </authorList>
    </citation>
    <scope>NUCLEOTIDE SEQUENCE [LARGE SCALE GENOMIC DNA]</scope>
    <source>
        <strain evidence="3 4">CBS 8904</strain>
    </source>
</reference>
<dbReference type="Proteomes" id="UP000006757">
    <property type="component" value="Unassembled WGS sequence"/>
</dbReference>
<gene>
    <name evidence="3" type="ORF">A1Q2_06328</name>
</gene>
<evidence type="ECO:0000256" key="2">
    <source>
        <dbReference type="SAM" id="Phobius"/>
    </source>
</evidence>
<feature type="compositionally biased region" description="Low complexity" evidence="1">
    <location>
        <begin position="492"/>
        <end position="509"/>
    </location>
</feature>